<dbReference type="AlphaFoldDB" id="A0A432UYZ3"/>
<sequence length="125" mass="14148">MTISLIPFDTAASRNTDAAIVRRIRTLIDSAGLDCQCRDRLDDALARFAKLEHRRVQREHLARARQDRERIAAILTFLQDIDELAANESDPSVYMELALLFDEVIATADDGARSLRQLATLPQQR</sequence>
<evidence type="ECO:0000313" key="1">
    <source>
        <dbReference type="EMBL" id="RUM95113.1"/>
    </source>
</evidence>
<protein>
    <submittedName>
        <fullName evidence="1">Uncharacterized protein</fullName>
    </submittedName>
</protein>
<dbReference type="Proteomes" id="UP000281647">
    <property type="component" value="Unassembled WGS sequence"/>
</dbReference>
<keyword evidence="2" id="KW-1185">Reference proteome</keyword>
<dbReference type="EMBL" id="RKST01000077">
    <property type="protein sequence ID" value="RUM95113.1"/>
    <property type="molecule type" value="Genomic_DNA"/>
</dbReference>
<name>A0A432UYZ3_9HYPH</name>
<accession>A0A432UYZ3</accession>
<gene>
    <name evidence="1" type="ORF">EET67_25115</name>
</gene>
<organism evidence="1 2">
    <name type="scientific">Borborobacter arsenicus</name>
    <dbReference type="NCBI Taxonomy" id="1851146"/>
    <lineage>
        <taxon>Bacteria</taxon>
        <taxon>Pseudomonadati</taxon>
        <taxon>Pseudomonadota</taxon>
        <taxon>Alphaproteobacteria</taxon>
        <taxon>Hyphomicrobiales</taxon>
        <taxon>Phyllobacteriaceae</taxon>
        <taxon>Borborobacter</taxon>
    </lineage>
</organism>
<comment type="caution">
    <text evidence="1">The sequence shown here is derived from an EMBL/GenBank/DDBJ whole genome shotgun (WGS) entry which is preliminary data.</text>
</comment>
<reference evidence="1 2" key="1">
    <citation type="submission" date="2018-11" db="EMBL/GenBank/DDBJ databases">
        <title>Pseudaminobacter arsenicus sp. nov., an arsenic-resistant bacterium isolated from arsenic-rich aquifers.</title>
        <authorList>
            <person name="Mu Y."/>
        </authorList>
    </citation>
    <scope>NUCLEOTIDE SEQUENCE [LARGE SCALE GENOMIC DNA]</scope>
    <source>
        <strain evidence="1 2">CB3</strain>
    </source>
</reference>
<proteinExistence type="predicted"/>
<dbReference type="OrthoDB" id="8019837at2"/>
<evidence type="ECO:0000313" key="2">
    <source>
        <dbReference type="Proteomes" id="UP000281647"/>
    </source>
</evidence>